<reference evidence="1 2" key="1">
    <citation type="journal article" date="2017" name="PLoS Biol.">
        <title>The sea cucumber genome provides insights into morphological evolution and visceral regeneration.</title>
        <authorList>
            <person name="Zhang X."/>
            <person name="Sun L."/>
            <person name="Yuan J."/>
            <person name="Sun Y."/>
            <person name="Gao Y."/>
            <person name="Zhang L."/>
            <person name="Li S."/>
            <person name="Dai H."/>
            <person name="Hamel J.F."/>
            <person name="Liu C."/>
            <person name="Yu Y."/>
            <person name="Liu S."/>
            <person name="Lin W."/>
            <person name="Guo K."/>
            <person name="Jin S."/>
            <person name="Xu P."/>
            <person name="Storey K.B."/>
            <person name="Huan P."/>
            <person name="Zhang T."/>
            <person name="Zhou Y."/>
            <person name="Zhang J."/>
            <person name="Lin C."/>
            <person name="Li X."/>
            <person name="Xing L."/>
            <person name="Huo D."/>
            <person name="Sun M."/>
            <person name="Wang L."/>
            <person name="Mercier A."/>
            <person name="Li F."/>
            <person name="Yang H."/>
            <person name="Xiang J."/>
        </authorList>
    </citation>
    <scope>NUCLEOTIDE SEQUENCE [LARGE SCALE GENOMIC DNA]</scope>
    <source>
        <strain evidence="1">Shaxun</strain>
        <tissue evidence="1">Muscle</tissue>
    </source>
</reference>
<evidence type="ECO:0000313" key="1">
    <source>
        <dbReference type="EMBL" id="PIK34335.1"/>
    </source>
</evidence>
<dbReference type="EMBL" id="MRZV01002210">
    <property type="protein sequence ID" value="PIK34335.1"/>
    <property type="molecule type" value="Genomic_DNA"/>
</dbReference>
<proteinExistence type="predicted"/>
<organism evidence="1 2">
    <name type="scientific">Stichopus japonicus</name>
    <name type="common">Sea cucumber</name>
    <dbReference type="NCBI Taxonomy" id="307972"/>
    <lineage>
        <taxon>Eukaryota</taxon>
        <taxon>Metazoa</taxon>
        <taxon>Echinodermata</taxon>
        <taxon>Eleutherozoa</taxon>
        <taxon>Echinozoa</taxon>
        <taxon>Holothuroidea</taxon>
        <taxon>Aspidochirotacea</taxon>
        <taxon>Aspidochirotida</taxon>
        <taxon>Stichopodidae</taxon>
        <taxon>Apostichopus</taxon>
    </lineage>
</organism>
<comment type="caution">
    <text evidence="1">The sequence shown here is derived from an EMBL/GenBank/DDBJ whole genome shotgun (WGS) entry which is preliminary data.</text>
</comment>
<keyword evidence="2" id="KW-1185">Reference proteome</keyword>
<dbReference type="AlphaFoldDB" id="A0A2G8JF28"/>
<sequence length="170" mass="18761">MELNDHAKTGEPYVEQSCINFKIGIPCQLVLYRNGVETIFRSGRRHAVKVDLHDNITAMCSDGLTMRSNCSKSAVQSFQVKNSNNNCWVNCKIPGESIQECRVKVVLKVSMIKVNPVTLYDDRIGSSISSSISLNSSPPMAPYTRTITFPGIPKALTSNGVSKDIFSEDK</sequence>
<evidence type="ECO:0000313" key="2">
    <source>
        <dbReference type="Proteomes" id="UP000230750"/>
    </source>
</evidence>
<protein>
    <submittedName>
        <fullName evidence="1">Uncharacterized protein</fullName>
    </submittedName>
</protein>
<name>A0A2G8JF28_STIJA</name>
<accession>A0A2G8JF28</accession>
<dbReference type="Proteomes" id="UP000230750">
    <property type="component" value="Unassembled WGS sequence"/>
</dbReference>
<gene>
    <name evidence="1" type="ORF">BSL78_28843</name>
</gene>